<organism evidence="2 3">
    <name type="scientific">Ancylostoma ceylanicum</name>
    <dbReference type="NCBI Taxonomy" id="53326"/>
    <lineage>
        <taxon>Eukaryota</taxon>
        <taxon>Metazoa</taxon>
        <taxon>Ecdysozoa</taxon>
        <taxon>Nematoda</taxon>
        <taxon>Chromadorea</taxon>
        <taxon>Rhabditida</taxon>
        <taxon>Rhabditina</taxon>
        <taxon>Rhabditomorpha</taxon>
        <taxon>Strongyloidea</taxon>
        <taxon>Ancylostomatidae</taxon>
        <taxon>Ancylostomatinae</taxon>
        <taxon>Ancylostoma</taxon>
    </lineage>
</organism>
<evidence type="ECO:0000256" key="1">
    <source>
        <dbReference type="SAM" id="MobiDB-lite"/>
    </source>
</evidence>
<feature type="compositionally biased region" description="Basic and acidic residues" evidence="1">
    <location>
        <begin position="47"/>
        <end position="86"/>
    </location>
</feature>
<sequence length="86" mass="9626">MKGRDWLAIWSSRDSFSGNNIVEPDGRNGLTWPPDCLVCGRGQLPGDPRELNEPPATREERMKHRATRGHDSEPPADPRECCKITG</sequence>
<comment type="caution">
    <text evidence="2">The sequence shown here is derived from an EMBL/GenBank/DDBJ whole genome shotgun (WGS) entry which is preliminary data.</text>
</comment>
<dbReference type="AlphaFoldDB" id="A0A016S8I3"/>
<dbReference type="Proteomes" id="UP000024635">
    <property type="component" value="Unassembled WGS sequence"/>
</dbReference>
<accession>A0A016S8I3</accession>
<dbReference type="EMBL" id="JARK01001609">
    <property type="protein sequence ID" value="EYB86781.1"/>
    <property type="molecule type" value="Genomic_DNA"/>
</dbReference>
<evidence type="ECO:0000313" key="2">
    <source>
        <dbReference type="EMBL" id="EYB86781.1"/>
    </source>
</evidence>
<keyword evidence="3" id="KW-1185">Reference proteome</keyword>
<feature type="region of interest" description="Disordered" evidence="1">
    <location>
        <begin position="41"/>
        <end position="86"/>
    </location>
</feature>
<protein>
    <submittedName>
        <fullName evidence="2">Uncharacterized protein</fullName>
    </submittedName>
</protein>
<gene>
    <name evidence="2" type="primary">Acey_s0273.g981</name>
    <name evidence="2" type="ORF">Y032_0273g981</name>
</gene>
<proteinExistence type="predicted"/>
<reference evidence="3" key="1">
    <citation type="journal article" date="2015" name="Nat. Genet.">
        <title>The genome and transcriptome of the zoonotic hookworm Ancylostoma ceylanicum identify infection-specific gene families.</title>
        <authorList>
            <person name="Schwarz E.M."/>
            <person name="Hu Y."/>
            <person name="Antoshechkin I."/>
            <person name="Miller M.M."/>
            <person name="Sternberg P.W."/>
            <person name="Aroian R.V."/>
        </authorList>
    </citation>
    <scope>NUCLEOTIDE SEQUENCE</scope>
    <source>
        <strain evidence="3">HY135</strain>
    </source>
</reference>
<evidence type="ECO:0000313" key="3">
    <source>
        <dbReference type="Proteomes" id="UP000024635"/>
    </source>
</evidence>
<name>A0A016S8I3_9BILA</name>